<organism evidence="2 3">
    <name type="scientific">Pantoea brenneri</name>
    <dbReference type="NCBI Taxonomy" id="472694"/>
    <lineage>
        <taxon>Bacteria</taxon>
        <taxon>Pseudomonadati</taxon>
        <taxon>Pseudomonadota</taxon>
        <taxon>Gammaproteobacteria</taxon>
        <taxon>Enterobacterales</taxon>
        <taxon>Erwiniaceae</taxon>
        <taxon>Pantoea</taxon>
    </lineage>
</organism>
<name>A0AAX3J6T8_9GAMM</name>
<dbReference type="EMBL" id="CABWMH010000011">
    <property type="protein sequence ID" value="VXB92573.1"/>
    <property type="molecule type" value="Genomic_DNA"/>
</dbReference>
<evidence type="ECO:0000256" key="1">
    <source>
        <dbReference type="SAM" id="MobiDB-lite"/>
    </source>
</evidence>
<accession>A0AAX3J6T8</accession>
<proteinExistence type="predicted"/>
<comment type="caution">
    <text evidence="2">The sequence shown here is derived from an EMBL/GenBank/DDBJ whole genome shotgun (WGS) entry which is preliminary data.</text>
</comment>
<dbReference type="AlphaFoldDB" id="A0AAX3J6T8"/>
<protein>
    <submittedName>
        <fullName evidence="2">Uncharacterized protein</fullName>
    </submittedName>
</protein>
<dbReference type="Proteomes" id="UP000433737">
    <property type="component" value="Unassembled WGS sequence"/>
</dbReference>
<feature type="compositionally biased region" description="Low complexity" evidence="1">
    <location>
        <begin position="81"/>
        <end position="95"/>
    </location>
</feature>
<evidence type="ECO:0000313" key="2">
    <source>
        <dbReference type="EMBL" id="VXB92573.1"/>
    </source>
</evidence>
<evidence type="ECO:0000313" key="3">
    <source>
        <dbReference type="Proteomes" id="UP000433737"/>
    </source>
</evidence>
<reference evidence="2 3" key="1">
    <citation type="submission" date="2019-10" db="EMBL/GenBank/DDBJ databases">
        <authorList>
            <person name="Karimi E."/>
        </authorList>
    </citation>
    <scope>NUCLEOTIDE SEQUENCE [LARGE SCALE GENOMIC DNA]</scope>
    <source>
        <strain evidence="2">Pantoea sp. 111</strain>
    </source>
</reference>
<gene>
    <name evidence="2" type="ORF">PANT111_190190</name>
</gene>
<sequence length="123" mass="13572">MQIGFHQTVHLRQHRGDHHIVDQRRMIGDDQATAILLQQFCPFNPVVVDADPAAKAQKAAEAAGDRASGQLAATQGVALHQQQQIKADQRQQQAAEAEKGKTDRRHHQPPVIVDAAAARLRRL</sequence>
<feature type="region of interest" description="Disordered" evidence="1">
    <location>
        <begin position="79"/>
        <end position="111"/>
    </location>
</feature>